<evidence type="ECO:0000313" key="2">
    <source>
        <dbReference type="EMBL" id="KAF9455060.1"/>
    </source>
</evidence>
<sequence length="177" mass="20115">MGWRPKGELLFPEEVYDNLAWHTPDVRRGVDFLNQFVTFWMDDVAAAQNEPGGEEHEHTPWSPDRTLRARREEGVGRSMLRRRTGPTFEEFFNNGEGGWGALAVPDIQVNASGPTGKRKEDSNTEGWVIQKAARGRGRGRGKGNGRGRRQRNPNRKEENQKVGSDNIFAQLRVDDEE</sequence>
<dbReference type="EMBL" id="MU151051">
    <property type="protein sequence ID" value="KAF9455060.1"/>
    <property type="molecule type" value="Genomic_DNA"/>
</dbReference>
<dbReference type="AlphaFoldDB" id="A0A9P5XST0"/>
<dbReference type="Proteomes" id="UP000807342">
    <property type="component" value="Unassembled WGS sequence"/>
</dbReference>
<protein>
    <submittedName>
        <fullName evidence="2">Uncharacterized protein</fullName>
    </submittedName>
</protein>
<gene>
    <name evidence="2" type="ORF">P691DRAFT_800073</name>
</gene>
<evidence type="ECO:0000256" key="1">
    <source>
        <dbReference type="SAM" id="MobiDB-lite"/>
    </source>
</evidence>
<organism evidence="2 3">
    <name type="scientific">Macrolepiota fuliginosa MF-IS2</name>
    <dbReference type="NCBI Taxonomy" id="1400762"/>
    <lineage>
        <taxon>Eukaryota</taxon>
        <taxon>Fungi</taxon>
        <taxon>Dikarya</taxon>
        <taxon>Basidiomycota</taxon>
        <taxon>Agaricomycotina</taxon>
        <taxon>Agaricomycetes</taxon>
        <taxon>Agaricomycetidae</taxon>
        <taxon>Agaricales</taxon>
        <taxon>Agaricineae</taxon>
        <taxon>Agaricaceae</taxon>
        <taxon>Macrolepiota</taxon>
    </lineage>
</organism>
<feature type="compositionally biased region" description="Basic residues" evidence="1">
    <location>
        <begin position="133"/>
        <end position="153"/>
    </location>
</feature>
<keyword evidence="3" id="KW-1185">Reference proteome</keyword>
<comment type="caution">
    <text evidence="2">The sequence shown here is derived from an EMBL/GenBank/DDBJ whole genome shotgun (WGS) entry which is preliminary data.</text>
</comment>
<evidence type="ECO:0000313" key="3">
    <source>
        <dbReference type="Proteomes" id="UP000807342"/>
    </source>
</evidence>
<feature type="region of interest" description="Disordered" evidence="1">
    <location>
        <begin position="110"/>
        <end position="177"/>
    </location>
</feature>
<accession>A0A9P5XST0</accession>
<reference evidence="2" key="1">
    <citation type="submission" date="2020-11" db="EMBL/GenBank/DDBJ databases">
        <authorList>
            <consortium name="DOE Joint Genome Institute"/>
            <person name="Ahrendt S."/>
            <person name="Riley R."/>
            <person name="Andreopoulos W."/>
            <person name="Labutti K."/>
            <person name="Pangilinan J."/>
            <person name="Ruiz-Duenas F.J."/>
            <person name="Barrasa J.M."/>
            <person name="Sanchez-Garcia M."/>
            <person name="Camarero S."/>
            <person name="Miyauchi S."/>
            <person name="Serrano A."/>
            <person name="Linde D."/>
            <person name="Babiker R."/>
            <person name="Drula E."/>
            <person name="Ayuso-Fernandez I."/>
            <person name="Pacheco R."/>
            <person name="Padilla G."/>
            <person name="Ferreira P."/>
            <person name="Barriuso J."/>
            <person name="Kellner H."/>
            <person name="Castanera R."/>
            <person name="Alfaro M."/>
            <person name="Ramirez L."/>
            <person name="Pisabarro A.G."/>
            <person name="Kuo A."/>
            <person name="Tritt A."/>
            <person name="Lipzen A."/>
            <person name="He G."/>
            <person name="Yan M."/>
            <person name="Ng V."/>
            <person name="Cullen D."/>
            <person name="Martin F."/>
            <person name="Rosso M.-N."/>
            <person name="Henrissat B."/>
            <person name="Hibbett D."/>
            <person name="Martinez A.T."/>
            <person name="Grigoriev I.V."/>
        </authorList>
    </citation>
    <scope>NUCLEOTIDE SEQUENCE</scope>
    <source>
        <strain evidence="2">MF-IS2</strain>
    </source>
</reference>
<name>A0A9P5XST0_9AGAR</name>
<proteinExistence type="predicted"/>